<dbReference type="Gene3D" id="1.10.472.10">
    <property type="entry name" value="Cyclin-like"/>
    <property type="match status" value="1"/>
</dbReference>
<feature type="region of interest" description="Disordered" evidence="1">
    <location>
        <begin position="230"/>
        <end position="283"/>
    </location>
</feature>
<dbReference type="GO" id="GO:0019901">
    <property type="term" value="F:protein kinase binding"/>
    <property type="evidence" value="ECO:0007669"/>
    <property type="project" value="InterPro"/>
</dbReference>
<evidence type="ECO:0000259" key="2">
    <source>
        <dbReference type="Pfam" id="PF00134"/>
    </source>
</evidence>
<proteinExistence type="predicted"/>
<reference evidence="3" key="1">
    <citation type="submission" date="2023-03" db="EMBL/GenBank/DDBJ databases">
        <title>Massive genome expansion in bonnet fungi (Mycena s.s.) driven by repeated elements and novel gene families across ecological guilds.</title>
        <authorList>
            <consortium name="Lawrence Berkeley National Laboratory"/>
            <person name="Harder C.B."/>
            <person name="Miyauchi S."/>
            <person name="Viragh M."/>
            <person name="Kuo A."/>
            <person name="Thoen E."/>
            <person name="Andreopoulos B."/>
            <person name="Lu D."/>
            <person name="Skrede I."/>
            <person name="Drula E."/>
            <person name="Henrissat B."/>
            <person name="Morin E."/>
            <person name="Kohler A."/>
            <person name="Barry K."/>
            <person name="LaButti K."/>
            <person name="Morin E."/>
            <person name="Salamov A."/>
            <person name="Lipzen A."/>
            <person name="Mereny Z."/>
            <person name="Hegedus B."/>
            <person name="Baldrian P."/>
            <person name="Stursova M."/>
            <person name="Weitz H."/>
            <person name="Taylor A."/>
            <person name="Grigoriev I.V."/>
            <person name="Nagy L.G."/>
            <person name="Martin F."/>
            <person name="Kauserud H."/>
        </authorList>
    </citation>
    <scope>NUCLEOTIDE SEQUENCE</scope>
    <source>
        <strain evidence="3">CBHHK200</strain>
    </source>
</reference>
<dbReference type="Proteomes" id="UP001218188">
    <property type="component" value="Unassembled WGS sequence"/>
</dbReference>
<dbReference type="GO" id="GO:0005634">
    <property type="term" value="C:nucleus"/>
    <property type="evidence" value="ECO:0007669"/>
    <property type="project" value="TreeGrafter"/>
</dbReference>
<dbReference type="PANTHER" id="PTHR15615:SF10">
    <property type="entry name" value="PHO85 CYCLIN-2-RELATED"/>
    <property type="match status" value="1"/>
</dbReference>
<feature type="domain" description="Cyclin N-terminal" evidence="2">
    <location>
        <begin position="68"/>
        <end position="162"/>
    </location>
</feature>
<dbReference type="GO" id="GO:0000307">
    <property type="term" value="C:cyclin-dependent protein kinase holoenzyme complex"/>
    <property type="evidence" value="ECO:0007669"/>
    <property type="project" value="TreeGrafter"/>
</dbReference>
<dbReference type="PANTHER" id="PTHR15615">
    <property type="match status" value="1"/>
</dbReference>
<dbReference type="InterPro" id="IPR013922">
    <property type="entry name" value="Cyclin_PHO80-like"/>
</dbReference>
<keyword evidence="4" id="KW-1185">Reference proteome</keyword>
<dbReference type="SUPFAM" id="SSF47954">
    <property type="entry name" value="Cyclin-like"/>
    <property type="match status" value="1"/>
</dbReference>
<dbReference type="InterPro" id="IPR036915">
    <property type="entry name" value="Cyclin-like_sf"/>
</dbReference>
<accession>A0AAD6SRV7</accession>
<dbReference type="CDD" id="cd20557">
    <property type="entry name" value="CYCLIN_ScPCL1-like"/>
    <property type="match status" value="1"/>
</dbReference>
<name>A0AAD6SRV7_9AGAR</name>
<gene>
    <name evidence="3" type="ORF">C8F04DRAFT_1039995</name>
</gene>
<dbReference type="InterPro" id="IPR006671">
    <property type="entry name" value="Cyclin_N"/>
</dbReference>
<dbReference type="AlphaFoldDB" id="A0AAD6SRV7"/>
<evidence type="ECO:0000313" key="4">
    <source>
        <dbReference type="Proteomes" id="UP001218188"/>
    </source>
</evidence>
<dbReference type="GO" id="GO:0016538">
    <property type="term" value="F:cyclin-dependent protein serine/threonine kinase regulator activity"/>
    <property type="evidence" value="ECO:0007669"/>
    <property type="project" value="TreeGrafter"/>
</dbReference>
<organism evidence="3 4">
    <name type="scientific">Mycena alexandri</name>
    <dbReference type="NCBI Taxonomy" id="1745969"/>
    <lineage>
        <taxon>Eukaryota</taxon>
        <taxon>Fungi</taxon>
        <taxon>Dikarya</taxon>
        <taxon>Basidiomycota</taxon>
        <taxon>Agaricomycotina</taxon>
        <taxon>Agaricomycetes</taxon>
        <taxon>Agaricomycetidae</taxon>
        <taxon>Agaricales</taxon>
        <taxon>Marasmiineae</taxon>
        <taxon>Mycenaceae</taxon>
        <taxon>Mycena</taxon>
    </lineage>
</organism>
<evidence type="ECO:0000256" key="1">
    <source>
        <dbReference type="SAM" id="MobiDB-lite"/>
    </source>
</evidence>
<protein>
    <recommendedName>
        <fullName evidence="2">Cyclin N-terminal domain-containing protein</fullName>
    </recommendedName>
</protein>
<dbReference type="EMBL" id="JARJCM010000069">
    <property type="protein sequence ID" value="KAJ7032914.1"/>
    <property type="molecule type" value="Genomic_DNA"/>
</dbReference>
<comment type="caution">
    <text evidence="3">The sequence shown here is derived from an EMBL/GenBank/DDBJ whole genome shotgun (WGS) entry which is preliminary data.</text>
</comment>
<feature type="compositionally biased region" description="Low complexity" evidence="1">
    <location>
        <begin position="234"/>
        <end position="265"/>
    </location>
</feature>
<evidence type="ECO:0000313" key="3">
    <source>
        <dbReference type="EMBL" id="KAJ7032914.1"/>
    </source>
</evidence>
<sequence>MKCQLPEMCTSAHDTETVLFSSVHPLLMQLLDLKINRPVIGYIVHCVSGTVDHAMGRSGVRSSDNAAFTSFVSTVLARSHATIATVLTSLGYISRARSYLSISSNEWVLERVFLGALIVASKYTSDSTLKNVHWSACTGIFSTRDIGKIEREFLAVLDWELRVSEANLLAHHDGLVSATSSSNSARNYIRSHFKAPSAKTAPQPKPPQLVHSAITHSHHASPLSEFDFVPELDPSMMHSPSSEMSVSPRTPRSTSPSRSSSVASRRAPHHPNPSPDPHPRACTPDVSVHVVAVDVNVESPTCSIPAPRGRSRHRGFAISVEA</sequence>
<dbReference type="Pfam" id="PF00134">
    <property type="entry name" value="Cyclin_N"/>
    <property type="match status" value="1"/>
</dbReference>